<evidence type="ECO:0000313" key="2">
    <source>
        <dbReference type="Proteomes" id="UP000595140"/>
    </source>
</evidence>
<protein>
    <recommendedName>
        <fullName evidence="3">Myb-like domain-containing protein</fullName>
    </recommendedName>
</protein>
<gene>
    <name evidence="1" type="ORF">CCAM_LOCUS17322</name>
</gene>
<dbReference type="PANTHER" id="PTHR14000:SF45">
    <property type="entry name" value="FINGER CCCH DOMAIN PROTEIN, PUTATIVE (DUF3755)-RELATED"/>
    <property type="match status" value="1"/>
</dbReference>
<dbReference type="PANTHER" id="PTHR14000">
    <property type="entry name" value="FINGER CCCH DOMAIN PROTEIN, PUTATIVE (DUF3755)-RELATED"/>
    <property type="match status" value="1"/>
</dbReference>
<sequence>MDAGMTNGRMMCGAGVVDHSLGSGSGLGSGGFVAPGMISVNKKQIDMDWSDEEQAVLEHCLAKYAAYNTTNIGLYARISLQLNNKTVRDVAMRCRWMSQREKAKKKKEDKKERAIDNAAPAANSNIVSKAGFSPYASQRTATNNNNGSSLFFNATVQLLHHNSRVFDQISANLTSNQIQDNIVLLRYARNNLFNILSELNEQQSFISRMPPLPVELNDELANSILAPASTCPPWK</sequence>
<name>A0A484LHE9_9ASTE</name>
<dbReference type="Proteomes" id="UP000595140">
    <property type="component" value="Unassembled WGS sequence"/>
</dbReference>
<dbReference type="AlphaFoldDB" id="A0A484LHE9"/>
<dbReference type="EMBL" id="OOIL02001451">
    <property type="protein sequence ID" value="VFQ75546.1"/>
    <property type="molecule type" value="Genomic_DNA"/>
</dbReference>
<dbReference type="OrthoDB" id="19768at2759"/>
<accession>A0A484LHE9</accession>
<evidence type="ECO:0000313" key="1">
    <source>
        <dbReference type="EMBL" id="VFQ75546.1"/>
    </source>
</evidence>
<proteinExistence type="predicted"/>
<organism evidence="1 2">
    <name type="scientific">Cuscuta campestris</name>
    <dbReference type="NCBI Taxonomy" id="132261"/>
    <lineage>
        <taxon>Eukaryota</taxon>
        <taxon>Viridiplantae</taxon>
        <taxon>Streptophyta</taxon>
        <taxon>Embryophyta</taxon>
        <taxon>Tracheophyta</taxon>
        <taxon>Spermatophyta</taxon>
        <taxon>Magnoliopsida</taxon>
        <taxon>eudicotyledons</taxon>
        <taxon>Gunneridae</taxon>
        <taxon>Pentapetalae</taxon>
        <taxon>asterids</taxon>
        <taxon>lamiids</taxon>
        <taxon>Solanales</taxon>
        <taxon>Convolvulaceae</taxon>
        <taxon>Cuscuteae</taxon>
        <taxon>Cuscuta</taxon>
        <taxon>Cuscuta subgen. Grammica</taxon>
        <taxon>Cuscuta sect. Cleistogrammica</taxon>
    </lineage>
</organism>
<keyword evidence="2" id="KW-1185">Reference proteome</keyword>
<reference evidence="1 2" key="1">
    <citation type="submission" date="2018-04" db="EMBL/GenBank/DDBJ databases">
        <authorList>
            <person name="Vogel A."/>
        </authorList>
    </citation>
    <scope>NUCLEOTIDE SEQUENCE [LARGE SCALE GENOMIC DNA]</scope>
</reference>
<evidence type="ECO:0008006" key="3">
    <source>
        <dbReference type="Google" id="ProtNLM"/>
    </source>
</evidence>